<comment type="caution">
    <text evidence="3">The sequence shown here is derived from an EMBL/GenBank/DDBJ whole genome shotgun (WGS) entry which is preliminary data.</text>
</comment>
<dbReference type="EMBL" id="BMFK01000002">
    <property type="protein sequence ID" value="GGE77605.1"/>
    <property type="molecule type" value="Genomic_DNA"/>
</dbReference>
<reference evidence="3" key="2">
    <citation type="submission" date="2020-09" db="EMBL/GenBank/DDBJ databases">
        <authorList>
            <person name="Sun Q."/>
            <person name="Zhou Y."/>
        </authorList>
    </citation>
    <scope>NUCLEOTIDE SEQUENCE</scope>
    <source>
        <strain evidence="3">CGMCC 1.12698</strain>
    </source>
</reference>
<dbReference type="Gene3D" id="3.20.20.80">
    <property type="entry name" value="Glycosidases"/>
    <property type="match status" value="1"/>
</dbReference>
<proteinExistence type="inferred from homology"/>
<dbReference type="RefSeq" id="WP_188389194.1">
    <property type="nucleotide sequence ID" value="NZ_BMFK01000002.1"/>
</dbReference>
<dbReference type="Pfam" id="PF02922">
    <property type="entry name" value="CBM_48"/>
    <property type="match status" value="1"/>
</dbReference>
<organism evidence="3 4">
    <name type="scientific">Priestia taiwanensis</name>
    <dbReference type="NCBI Taxonomy" id="1347902"/>
    <lineage>
        <taxon>Bacteria</taxon>
        <taxon>Bacillati</taxon>
        <taxon>Bacillota</taxon>
        <taxon>Bacilli</taxon>
        <taxon>Bacillales</taxon>
        <taxon>Bacillaceae</taxon>
        <taxon>Priestia</taxon>
    </lineage>
</organism>
<dbReference type="CDD" id="cd02860">
    <property type="entry name" value="E_set_Pullulanase"/>
    <property type="match status" value="1"/>
</dbReference>
<dbReference type="Gene3D" id="2.60.40.2320">
    <property type="match status" value="1"/>
</dbReference>
<dbReference type="Gene3D" id="2.60.40.1180">
    <property type="entry name" value="Golgi alpha-mannosidase II"/>
    <property type="match status" value="1"/>
</dbReference>
<gene>
    <name evidence="3" type="primary">amyX</name>
    <name evidence="3" type="ORF">GCM10007140_29070</name>
</gene>
<dbReference type="CDD" id="cd11341">
    <property type="entry name" value="AmyAc_Pullulanase_LD-like"/>
    <property type="match status" value="1"/>
</dbReference>
<dbReference type="InterPro" id="IPR049117">
    <property type="entry name" value="pulA_all-beta"/>
</dbReference>
<protein>
    <submittedName>
        <fullName evidence="3">Type I pullulanase</fullName>
    </submittedName>
</protein>
<evidence type="ECO:0000313" key="4">
    <source>
        <dbReference type="Proteomes" id="UP000605259"/>
    </source>
</evidence>
<dbReference type="GO" id="GO:0004553">
    <property type="term" value="F:hydrolase activity, hydrolyzing O-glycosyl compounds"/>
    <property type="evidence" value="ECO:0007669"/>
    <property type="project" value="InterPro"/>
</dbReference>
<dbReference type="SUPFAM" id="SSF81296">
    <property type="entry name" value="E set domains"/>
    <property type="match status" value="1"/>
</dbReference>
<dbReference type="SUPFAM" id="SSF51445">
    <property type="entry name" value="(Trans)glycosidases"/>
    <property type="match status" value="1"/>
</dbReference>
<dbReference type="Proteomes" id="UP000605259">
    <property type="component" value="Unassembled WGS sequence"/>
</dbReference>
<dbReference type="Pfam" id="PF17999">
    <property type="entry name" value="PulA_N1"/>
    <property type="match status" value="1"/>
</dbReference>
<accession>A0A917AW09</accession>
<dbReference type="PANTHER" id="PTHR43002">
    <property type="entry name" value="GLYCOGEN DEBRANCHING ENZYME"/>
    <property type="match status" value="1"/>
</dbReference>
<dbReference type="InterPro" id="IPR013780">
    <property type="entry name" value="Glyco_hydro_b"/>
</dbReference>
<name>A0A917AW09_9BACI</name>
<dbReference type="InterPro" id="IPR006047">
    <property type="entry name" value="GH13_cat_dom"/>
</dbReference>
<dbReference type="SMART" id="SM00642">
    <property type="entry name" value="Aamy"/>
    <property type="match status" value="1"/>
</dbReference>
<dbReference type="NCBIfam" id="TIGR02104">
    <property type="entry name" value="pulA_typeI"/>
    <property type="match status" value="1"/>
</dbReference>
<dbReference type="Gene3D" id="2.60.40.10">
    <property type="entry name" value="Immunoglobulins"/>
    <property type="match status" value="1"/>
</dbReference>
<dbReference type="InterPro" id="IPR004193">
    <property type="entry name" value="Glyco_hydro_13_N"/>
</dbReference>
<comment type="similarity">
    <text evidence="1">Belongs to the glycosyl hydrolase 13 family.</text>
</comment>
<dbReference type="Pfam" id="PF21653">
    <property type="entry name" value="pulA_all-beta"/>
    <property type="match status" value="1"/>
</dbReference>
<evidence type="ECO:0000313" key="3">
    <source>
        <dbReference type="EMBL" id="GGE77605.1"/>
    </source>
</evidence>
<dbReference type="InterPro" id="IPR014756">
    <property type="entry name" value="Ig_E-set"/>
</dbReference>
<feature type="domain" description="Glycosyl hydrolase family 13 catalytic" evidence="2">
    <location>
        <begin position="240"/>
        <end position="613"/>
    </location>
</feature>
<dbReference type="InterPro" id="IPR013783">
    <property type="entry name" value="Ig-like_fold"/>
</dbReference>
<dbReference type="AlphaFoldDB" id="A0A917AW09"/>
<keyword evidence="4" id="KW-1185">Reference proteome</keyword>
<dbReference type="GO" id="GO:0005975">
    <property type="term" value="P:carbohydrate metabolic process"/>
    <property type="evidence" value="ECO:0007669"/>
    <property type="project" value="InterPro"/>
</dbReference>
<dbReference type="Pfam" id="PF00128">
    <property type="entry name" value="Alpha-amylase"/>
    <property type="match status" value="2"/>
</dbReference>
<evidence type="ECO:0000256" key="1">
    <source>
        <dbReference type="ARBA" id="ARBA00008061"/>
    </source>
</evidence>
<evidence type="ECO:0000259" key="2">
    <source>
        <dbReference type="SMART" id="SM00642"/>
    </source>
</evidence>
<sequence length="711" mass="82138">MLQIKRTFEAYIDTMQTITILVPKQTGQNCDSFMLVHKDERWELPVFNSLSLAQHMKYECRVPIPLEIGETYDVVDGKGRQTDLQVGAVIRTKEFDGMYAYDGKLGATYSEEKTVFRLWAPTASHVKLRIYEQMKYVEYDMQRREKGVWKIECVGDCDGFIYTYLVCVNLVWREATDPYSIGLTVNSEQSVVIDLGKTPRVNRLSWKGNSMTDAVIYEAHIRDITSHLQSGIRNKGKYIGIIEEATRDIQGGLTGLSYIKELGITHLQLLPFNDFGGVDEENPSKSYNWGYNPLHYNVPEGSYATNPYDPYNRITELKEMIRVLHQHGIRIIMDVVYNHVYVRESSSFEKIVPGYYFRHDYHGMPSNGTGVGNDLASERKMVRKYILDSIHYWVVEYGIDGFRFDLMGILDVETMNAIRQVVDEIDSSILLLGEGWDLNTPLAYEAKAAIHNADKMPRIAHFNDRFRDGVKGSTFHRHDKGFVSGNVTKKEEILRLVTGSISLRERGNALFSHPTQSVNYVECHDNYTMWDKLYVSNKDEEILMRRKRHLLATAFVLLSQGIPFLHSGQEFFRTKHGVENSYNAPDNINQLDWNAKEKHIDIVRYVKALIHIRRSHGAFRFSTAELIRRHMVWLETSDHVLGYTLRDVGAYGEWSDIAVFFNVDTTEHTVQLEEEDWYIRIQGEQLISSHEKVKGREIKLFPLGVTILFKI</sequence>
<dbReference type="InterPro" id="IPR011840">
    <property type="entry name" value="PulA_typeI"/>
</dbReference>
<dbReference type="InterPro" id="IPR040697">
    <property type="entry name" value="PulA_N1"/>
</dbReference>
<dbReference type="InterPro" id="IPR017853">
    <property type="entry name" value="GH"/>
</dbReference>
<reference evidence="3" key="1">
    <citation type="journal article" date="2014" name="Int. J. Syst. Evol. Microbiol.">
        <title>Complete genome sequence of Corynebacterium casei LMG S-19264T (=DSM 44701T), isolated from a smear-ripened cheese.</title>
        <authorList>
            <consortium name="US DOE Joint Genome Institute (JGI-PGF)"/>
            <person name="Walter F."/>
            <person name="Albersmeier A."/>
            <person name="Kalinowski J."/>
            <person name="Ruckert C."/>
        </authorList>
    </citation>
    <scope>NUCLEOTIDE SEQUENCE</scope>
    <source>
        <strain evidence="3">CGMCC 1.12698</strain>
    </source>
</reference>